<dbReference type="VEuPathDB" id="VectorBase:LDEU013144"/>
<dbReference type="GO" id="GO:0008270">
    <property type="term" value="F:zinc ion binding"/>
    <property type="evidence" value="ECO:0007669"/>
    <property type="project" value="UniProtKB-KW"/>
</dbReference>
<dbReference type="Proteomes" id="UP000288716">
    <property type="component" value="Unassembled WGS sequence"/>
</dbReference>
<proteinExistence type="predicted"/>
<protein>
    <recommendedName>
        <fullName evidence="3">RING-type domain-containing protein</fullName>
    </recommendedName>
</protein>
<feature type="non-terminal residue" evidence="4">
    <location>
        <position position="1"/>
    </location>
</feature>
<keyword evidence="1" id="KW-0479">Metal-binding</keyword>
<accession>A0A443RU78</accession>
<evidence type="ECO:0000256" key="2">
    <source>
        <dbReference type="ARBA" id="ARBA00022833"/>
    </source>
</evidence>
<sequence length="223" mass="25086">ENSTCPLCRAESNTLVDHRNVEVITIFDEDEPRNEEADAEPSVLCGICGYVMCEADELAFVSNCMTRGTNHEFHLHCLKNEFIRNGSTCPTCNDYSTTIITSGGFELYFNQREKTFSSTSEASPGYIEDPPQCQLCDEFLLQSQELGRPVGCEYHLFHMECLALSYLENGPYCPTCGQLTSVIRMNDGVEVFFESRSRNFFISNGNSLTPVIPQQTINNYFGL</sequence>
<dbReference type="SMART" id="SM00184">
    <property type="entry name" value="RING"/>
    <property type="match status" value="2"/>
</dbReference>
<keyword evidence="1" id="KW-0863">Zinc-finger</keyword>
<keyword evidence="5" id="KW-1185">Reference proteome</keyword>
<dbReference type="AlphaFoldDB" id="A0A443RU78"/>
<organism evidence="4 5">
    <name type="scientific">Leptotrombidium deliense</name>
    <dbReference type="NCBI Taxonomy" id="299467"/>
    <lineage>
        <taxon>Eukaryota</taxon>
        <taxon>Metazoa</taxon>
        <taxon>Ecdysozoa</taxon>
        <taxon>Arthropoda</taxon>
        <taxon>Chelicerata</taxon>
        <taxon>Arachnida</taxon>
        <taxon>Acari</taxon>
        <taxon>Acariformes</taxon>
        <taxon>Trombidiformes</taxon>
        <taxon>Prostigmata</taxon>
        <taxon>Anystina</taxon>
        <taxon>Parasitengona</taxon>
        <taxon>Trombiculoidea</taxon>
        <taxon>Trombiculidae</taxon>
        <taxon>Leptotrombidium</taxon>
    </lineage>
</organism>
<feature type="domain" description="RING-type" evidence="3">
    <location>
        <begin position="45"/>
        <end position="92"/>
    </location>
</feature>
<keyword evidence="2" id="KW-0862">Zinc</keyword>
<dbReference type="InterPro" id="IPR013083">
    <property type="entry name" value="Znf_RING/FYVE/PHD"/>
</dbReference>
<dbReference type="InterPro" id="IPR001841">
    <property type="entry name" value="Znf_RING"/>
</dbReference>
<reference evidence="4 5" key="1">
    <citation type="journal article" date="2018" name="Gigascience">
        <title>Genomes of trombidid mites reveal novel predicted allergens and laterally-transferred genes associated with secondary metabolism.</title>
        <authorList>
            <person name="Dong X."/>
            <person name="Chaisiri K."/>
            <person name="Xia D."/>
            <person name="Armstrong S.D."/>
            <person name="Fang Y."/>
            <person name="Donnelly M.J."/>
            <person name="Kadowaki T."/>
            <person name="McGarry J.W."/>
            <person name="Darby A.C."/>
            <person name="Makepeace B.L."/>
        </authorList>
    </citation>
    <scope>NUCLEOTIDE SEQUENCE [LARGE SCALE GENOMIC DNA]</scope>
    <source>
        <strain evidence="4">UoL-UT</strain>
    </source>
</reference>
<gene>
    <name evidence="4" type="ORF">B4U80_14533</name>
</gene>
<name>A0A443RU78_9ACAR</name>
<dbReference type="SUPFAM" id="SSF57850">
    <property type="entry name" value="RING/U-box"/>
    <property type="match status" value="2"/>
</dbReference>
<dbReference type="CDD" id="cd16448">
    <property type="entry name" value="RING-H2"/>
    <property type="match status" value="1"/>
</dbReference>
<dbReference type="Gene3D" id="3.30.40.10">
    <property type="entry name" value="Zinc/RING finger domain, C3HC4 (zinc finger)"/>
    <property type="match status" value="1"/>
</dbReference>
<dbReference type="EMBL" id="NCKV01032787">
    <property type="protein sequence ID" value="RWS18896.1"/>
    <property type="molecule type" value="Genomic_DNA"/>
</dbReference>
<evidence type="ECO:0000259" key="3">
    <source>
        <dbReference type="SMART" id="SM00184"/>
    </source>
</evidence>
<feature type="domain" description="RING-type" evidence="3">
    <location>
        <begin position="133"/>
        <end position="176"/>
    </location>
</feature>
<evidence type="ECO:0000313" key="5">
    <source>
        <dbReference type="Proteomes" id="UP000288716"/>
    </source>
</evidence>
<evidence type="ECO:0000313" key="4">
    <source>
        <dbReference type="EMBL" id="RWS18896.1"/>
    </source>
</evidence>
<evidence type="ECO:0000256" key="1">
    <source>
        <dbReference type="ARBA" id="ARBA00022771"/>
    </source>
</evidence>
<comment type="caution">
    <text evidence="4">The sequence shown here is derived from an EMBL/GenBank/DDBJ whole genome shotgun (WGS) entry which is preliminary data.</text>
</comment>